<feature type="coiled-coil region" evidence="1">
    <location>
        <begin position="206"/>
        <end position="233"/>
    </location>
</feature>
<accession>A0ABD5UGY9</accession>
<dbReference type="EMBL" id="JBHSXI010000005">
    <property type="protein sequence ID" value="MFC6888543.1"/>
    <property type="molecule type" value="Genomic_DNA"/>
</dbReference>
<evidence type="ECO:0000313" key="3">
    <source>
        <dbReference type="Proteomes" id="UP001596333"/>
    </source>
</evidence>
<gene>
    <name evidence="2" type="ORF">ACFQEY_05780</name>
</gene>
<dbReference type="AlphaFoldDB" id="A0ABD5UGY9"/>
<evidence type="ECO:0000256" key="1">
    <source>
        <dbReference type="SAM" id="Coils"/>
    </source>
</evidence>
<proteinExistence type="predicted"/>
<comment type="caution">
    <text evidence="2">The sequence shown here is derived from an EMBL/GenBank/DDBJ whole genome shotgun (WGS) entry which is preliminary data.</text>
</comment>
<protein>
    <submittedName>
        <fullName evidence="2">Uncharacterized protein</fullName>
    </submittedName>
</protein>
<sequence>MGRQIEQAAADRFIDLYGHLLAYVNTEYDEVAGIETYEDLREREDTELRPIRNRLYDEETEQLIAEFVAENPGNLADDELETVEQWTDYEFGEFVVVRHLEDYAVFLDWEEPPQAFGVKAASTPFEAFWEEGALPLLVSKTALLPFEGAIIIDGWMAIQPIVFGGSISTDIDDAYEEAKHRFGIIETLPAPEEEDETSDTEQLRFYMKNKRNRERYADEIETLKNKRPELERIYHEELGKARARSLGRELRDLNLNEAYFAIYDERIIASGTSEEQVQQILDEIMPDGTEDHPYIYHFNP</sequence>
<reference evidence="2 3" key="1">
    <citation type="journal article" date="2019" name="Int. J. Syst. Evol. Microbiol.">
        <title>The Global Catalogue of Microorganisms (GCM) 10K type strain sequencing project: providing services to taxonomists for standard genome sequencing and annotation.</title>
        <authorList>
            <consortium name="The Broad Institute Genomics Platform"/>
            <consortium name="The Broad Institute Genome Sequencing Center for Infectious Disease"/>
            <person name="Wu L."/>
            <person name="Ma J."/>
        </authorList>
    </citation>
    <scope>NUCLEOTIDE SEQUENCE [LARGE SCALE GENOMIC DNA]</scope>
    <source>
        <strain evidence="2 3">Y73</strain>
    </source>
</reference>
<keyword evidence="1" id="KW-0175">Coiled coil</keyword>
<dbReference type="RefSeq" id="WP_379765696.1">
    <property type="nucleotide sequence ID" value="NZ_JBHSXI010000005.1"/>
</dbReference>
<evidence type="ECO:0000313" key="2">
    <source>
        <dbReference type="EMBL" id="MFC6888543.1"/>
    </source>
</evidence>
<dbReference type="Proteomes" id="UP001596333">
    <property type="component" value="Unassembled WGS sequence"/>
</dbReference>
<keyword evidence="3" id="KW-1185">Reference proteome</keyword>
<name>A0ABD5UGY9_9EURY</name>
<organism evidence="2 3">
    <name type="scientific">Halorubrum trueperi</name>
    <dbReference type="NCBI Taxonomy" id="2004704"/>
    <lineage>
        <taxon>Archaea</taxon>
        <taxon>Methanobacteriati</taxon>
        <taxon>Methanobacteriota</taxon>
        <taxon>Stenosarchaea group</taxon>
        <taxon>Halobacteria</taxon>
        <taxon>Halobacteriales</taxon>
        <taxon>Haloferacaceae</taxon>
        <taxon>Halorubrum</taxon>
    </lineage>
</organism>